<dbReference type="GO" id="GO:0000701">
    <property type="term" value="F:purine-specific mismatch base pair DNA N-glycosylase activity"/>
    <property type="evidence" value="ECO:0007669"/>
    <property type="project" value="UniProtKB-EC"/>
</dbReference>
<evidence type="ECO:0000256" key="2">
    <source>
        <dbReference type="ARBA" id="ARBA00002933"/>
    </source>
</evidence>
<name>A0A1I0DNT5_9GAMM</name>
<dbReference type="FunFam" id="1.10.1670.10:FF:000002">
    <property type="entry name" value="Adenine DNA glycosylase"/>
    <property type="match status" value="1"/>
</dbReference>
<dbReference type="STRING" id="1123402.SAMN02583745_02042"/>
<evidence type="ECO:0000256" key="12">
    <source>
        <dbReference type="ARBA" id="ARBA00023204"/>
    </source>
</evidence>
<dbReference type="InterPro" id="IPR029119">
    <property type="entry name" value="MutY_C"/>
</dbReference>
<evidence type="ECO:0000259" key="15">
    <source>
        <dbReference type="SMART" id="SM00478"/>
    </source>
</evidence>
<dbReference type="InterPro" id="IPR023170">
    <property type="entry name" value="HhH_base_excis_C"/>
</dbReference>
<dbReference type="FunFam" id="1.10.340.30:FF:000002">
    <property type="entry name" value="Adenine DNA glycosylase"/>
    <property type="match status" value="1"/>
</dbReference>
<evidence type="ECO:0000256" key="3">
    <source>
        <dbReference type="ARBA" id="ARBA00008343"/>
    </source>
</evidence>
<dbReference type="InterPro" id="IPR003651">
    <property type="entry name" value="Endonuclease3_FeS-loop_motif"/>
</dbReference>
<keyword evidence="7" id="KW-0479">Metal-binding</keyword>
<dbReference type="AlphaFoldDB" id="A0A1I0DNT5"/>
<keyword evidence="8 14" id="KW-0227">DNA damage</keyword>
<evidence type="ECO:0000313" key="17">
    <source>
        <dbReference type="Proteomes" id="UP000242642"/>
    </source>
</evidence>
<dbReference type="NCBIfam" id="NF008132">
    <property type="entry name" value="PRK10880.1"/>
    <property type="match status" value="1"/>
</dbReference>
<dbReference type="NCBIfam" id="TIGR01084">
    <property type="entry name" value="mutY"/>
    <property type="match status" value="1"/>
</dbReference>
<dbReference type="PANTHER" id="PTHR42944">
    <property type="entry name" value="ADENINE DNA GLYCOSYLASE"/>
    <property type="match status" value="1"/>
</dbReference>
<sequence>MQFKLEMEFSDKVIKWYDKSGRKTLPWQIEKTPYHVWVSEVMLQQTQVVTVIGYFERFINKFPTIEKLANAPIDEVLHLWTGLGYYARARNLHKAANQIMARYNGQFPTEFDGVIELPGIGRSTAGAILSLSMNKHFPILDGNVKRVLARVFHIEGWPGNKSIEQQLWRLSEKLTPKMSVAKYNQAMMDLGALICTRSKPSCDFCPLSSMCLSYANYDWNNYPSKKPKKDKPNKIEWFLVLAKNTCKDKNFKDQYNSVALKKRPDNGIWGGLYSFFQFSEKKEVLEFLDNLGFKFKKNEQIEAFQFMSSFKHVFTHFNLEVVPILINLDRLNVELEFENLNDVIWYNLDKPSEVGIPIPVEKIIGALRNSPYLN</sequence>
<dbReference type="EC" id="3.2.2.31" evidence="4 14"/>
<evidence type="ECO:0000256" key="4">
    <source>
        <dbReference type="ARBA" id="ARBA00012045"/>
    </source>
</evidence>
<gene>
    <name evidence="16" type="ORF">SAMN02583745_02042</name>
</gene>
<dbReference type="SUPFAM" id="SSF48150">
    <property type="entry name" value="DNA-glycosylase"/>
    <property type="match status" value="1"/>
</dbReference>
<keyword evidence="12" id="KW-0234">DNA repair</keyword>
<dbReference type="GO" id="GO:0006284">
    <property type="term" value="P:base-excision repair"/>
    <property type="evidence" value="ECO:0007669"/>
    <property type="project" value="UniProtKB-UniRule"/>
</dbReference>
<dbReference type="InterPro" id="IPR011257">
    <property type="entry name" value="DNA_glycosylase"/>
</dbReference>
<evidence type="ECO:0000256" key="1">
    <source>
        <dbReference type="ARBA" id="ARBA00000843"/>
    </source>
</evidence>
<evidence type="ECO:0000256" key="13">
    <source>
        <dbReference type="ARBA" id="ARBA00023295"/>
    </source>
</evidence>
<dbReference type="InterPro" id="IPR005760">
    <property type="entry name" value="A/G_AdeGlyc_MutY"/>
</dbReference>
<dbReference type="Gene3D" id="3.90.79.10">
    <property type="entry name" value="Nucleoside Triphosphate Pyrophosphohydrolase"/>
    <property type="match status" value="1"/>
</dbReference>
<evidence type="ECO:0000256" key="11">
    <source>
        <dbReference type="ARBA" id="ARBA00023014"/>
    </source>
</evidence>
<dbReference type="GO" id="GO:0006298">
    <property type="term" value="P:mismatch repair"/>
    <property type="evidence" value="ECO:0007669"/>
    <property type="project" value="TreeGrafter"/>
</dbReference>
<dbReference type="Proteomes" id="UP000242642">
    <property type="component" value="Unassembled WGS sequence"/>
</dbReference>
<dbReference type="InterPro" id="IPR004036">
    <property type="entry name" value="Endonuclease-III-like_CS2"/>
</dbReference>
<dbReference type="Pfam" id="PF00730">
    <property type="entry name" value="HhH-GPD"/>
    <property type="match status" value="1"/>
</dbReference>
<proteinExistence type="inferred from homology"/>
<dbReference type="GO" id="GO:0051539">
    <property type="term" value="F:4 iron, 4 sulfur cluster binding"/>
    <property type="evidence" value="ECO:0007669"/>
    <property type="project" value="UniProtKB-UniRule"/>
</dbReference>
<dbReference type="Gene3D" id="1.10.340.30">
    <property type="entry name" value="Hypothetical protein, domain 2"/>
    <property type="match status" value="1"/>
</dbReference>
<dbReference type="GO" id="GO:0034039">
    <property type="term" value="F:8-oxo-7,8-dihydroguanine DNA N-glycosylase activity"/>
    <property type="evidence" value="ECO:0007669"/>
    <property type="project" value="TreeGrafter"/>
</dbReference>
<keyword evidence="13 14" id="KW-0326">Glycosidase</keyword>
<feature type="domain" description="HhH-GPD" evidence="15">
    <location>
        <begin position="42"/>
        <end position="193"/>
    </location>
</feature>
<dbReference type="SMART" id="SM00478">
    <property type="entry name" value="ENDO3c"/>
    <property type="match status" value="1"/>
</dbReference>
<reference evidence="17" key="1">
    <citation type="submission" date="2016-10" db="EMBL/GenBank/DDBJ databases">
        <authorList>
            <person name="Varghese N."/>
            <person name="Submissions S."/>
        </authorList>
    </citation>
    <scope>NUCLEOTIDE SEQUENCE [LARGE SCALE GENOMIC DNA]</scope>
    <source>
        <strain evidence="17">DSM 18579</strain>
    </source>
</reference>
<dbReference type="EMBL" id="FOHV01000018">
    <property type="protein sequence ID" value="SET33786.1"/>
    <property type="molecule type" value="Genomic_DNA"/>
</dbReference>
<protein>
    <recommendedName>
        <fullName evidence="5 14">Adenine DNA glycosylase</fullName>
        <ecNumber evidence="4 14">3.2.2.31</ecNumber>
    </recommendedName>
</protein>
<comment type="similarity">
    <text evidence="3 14">Belongs to the Nth/MutY family.</text>
</comment>
<evidence type="ECO:0000256" key="10">
    <source>
        <dbReference type="ARBA" id="ARBA00023004"/>
    </source>
</evidence>
<evidence type="ECO:0000313" key="16">
    <source>
        <dbReference type="EMBL" id="SET33786.1"/>
    </source>
</evidence>
<keyword evidence="10 14" id="KW-0408">Iron</keyword>
<accession>A0A1I0DNT5</accession>
<keyword evidence="11" id="KW-0411">Iron-sulfur</keyword>
<dbReference type="PANTHER" id="PTHR42944:SF1">
    <property type="entry name" value="ADENINE DNA GLYCOSYLASE"/>
    <property type="match status" value="1"/>
</dbReference>
<dbReference type="InterPro" id="IPR003265">
    <property type="entry name" value="HhH-GPD_domain"/>
</dbReference>
<evidence type="ECO:0000256" key="6">
    <source>
        <dbReference type="ARBA" id="ARBA00022485"/>
    </source>
</evidence>
<dbReference type="CDD" id="cd00056">
    <property type="entry name" value="ENDO3c"/>
    <property type="match status" value="1"/>
</dbReference>
<comment type="function">
    <text evidence="2">Adenine glycosylase active on G-A mispairs. MutY also corrects error-prone DNA synthesis past GO lesions which are due to the oxidatively damaged form of guanine: 7,8-dihydro-8-oxoguanine (8-oxo-dGTP).</text>
</comment>
<evidence type="ECO:0000256" key="5">
    <source>
        <dbReference type="ARBA" id="ARBA00022023"/>
    </source>
</evidence>
<dbReference type="GO" id="GO:0032357">
    <property type="term" value="F:oxidized purine DNA binding"/>
    <property type="evidence" value="ECO:0007669"/>
    <property type="project" value="TreeGrafter"/>
</dbReference>
<dbReference type="SUPFAM" id="SSF55811">
    <property type="entry name" value="Nudix"/>
    <property type="match status" value="1"/>
</dbReference>
<dbReference type="Gene3D" id="1.10.1670.10">
    <property type="entry name" value="Helix-hairpin-Helix base-excision DNA repair enzymes (C-terminal)"/>
    <property type="match status" value="1"/>
</dbReference>
<dbReference type="GO" id="GO:0035485">
    <property type="term" value="F:adenine/guanine mispair binding"/>
    <property type="evidence" value="ECO:0007669"/>
    <property type="project" value="TreeGrafter"/>
</dbReference>
<dbReference type="CDD" id="cd03431">
    <property type="entry name" value="NUDIX_DNA_Glycosylase_C-MutY"/>
    <property type="match status" value="1"/>
</dbReference>
<keyword evidence="6" id="KW-0004">4Fe-4S</keyword>
<evidence type="ECO:0000256" key="9">
    <source>
        <dbReference type="ARBA" id="ARBA00022801"/>
    </source>
</evidence>
<keyword evidence="9" id="KW-0378">Hydrolase</keyword>
<keyword evidence="17" id="KW-1185">Reference proteome</keyword>
<dbReference type="SMART" id="SM00525">
    <property type="entry name" value="FES"/>
    <property type="match status" value="1"/>
</dbReference>
<dbReference type="Pfam" id="PF14815">
    <property type="entry name" value="NUDIX_4"/>
    <property type="match status" value="1"/>
</dbReference>
<dbReference type="GO" id="GO:0046872">
    <property type="term" value="F:metal ion binding"/>
    <property type="evidence" value="ECO:0007669"/>
    <property type="project" value="UniProtKB-UniRule"/>
</dbReference>
<evidence type="ECO:0000256" key="14">
    <source>
        <dbReference type="RuleBase" id="RU365096"/>
    </source>
</evidence>
<evidence type="ECO:0000256" key="8">
    <source>
        <dbReference type="ARBA" id="ARBA00022763"/>
    </source>
</evidence>
<dbReference type="PROSITE" id="PS01155">
    <property type="entry name" value="ENDONUCLEASE_III_2"/>
    <property type="match status" value="1"/>
</dbReference>
<dbReference type="InterPro" id="IPR015797">
    <property type="entry name" value="NUDIX_hydrolase-like_dom_sf"/>
</dbReference>
<comment type="cofactor">
    <cofactor evidence="14">
        <name>[4Fe-4S] cluster</name>
        <dbReference type="ChEBI" id="CHEBI:49883"/>
    </cofactor>
    <text evidence="14">Binds 1 [4Fe-4S] cluster.</text>
</comment>
<organism evidence="16 17">
    <name type="scientific">Thorsellia anophelis DSM 18579</name>
    <dbReference type="NCBI Taxonomy" id="1123402"/>
    <lineage>
        <taxon>Bacteria</taxon>
        <taxon>Pseudomonadati</taxon>
        <taxon>Pseudomonadota</taxon>
        <taxon>Gammaproteobacteria</taxon>
        <taxon>Enterobacterales</taxon>
        <taxon>Thorselliaceae</taxon>
        <taxon>Thorsellia</taxon>
    </lineage>
</organism>
<comment type="catalytic activity">
    <reaction evidence="1 14">
        <text>Hydrolyzes free adenine bases from 7,8-dihydro-8-oxoguanine:adenine mismatched double-stranded DNA, leaving an apurinic site.</text>
        <dbReference type="EC" id="3.2.2.31"/>
    </reaction>
</comment>
<dbReference type="InterPro" id="IPR044298">
    <property type="entry name" value="MIG/MutY"/>
</dbReference>
<evidence type="ECO:0000256" key="7">
    <source>
        <dbReference type="ARBA" id="ARBA00022723"/>
    </source>
</evidence>